<proteinExistence type="predicted"/>
<organism evidence="1 2">
    <name type="scientific">Romanomermis culicivorax</name>
    <name type="common">Nematode worm</name>
    <dbReference type="NCBI Taxonomy" id="13658"/>
    <lineage>
        <taxon>Eukaryota</taxon>
        <taxon>Metazoa</taxon>
        <taxon>Ecdysozoa</taxon>
        <taxon>Nematoda</taxon>
        <taxon>Enoplea</taxon>
        <taxon>Dorylaimia</taxon>
        <taxon>Mermithida</taxon>
        <taxon>Mermithoidea</taxon>
        <taxon>Mermithidae</taxon>
        <taxon>Romanomermis</taxon>
    </lineage>
</organism>
<reference evidence="2" key="1">
    <citation type="submission" date="2022-11" db="UniProtKB">
        <authorList>
            <consortium name="WormBaseParasite"/>
        </authorList>
    </citation>
    <scope>IDENTIFICATION</scope>
</reference>
<evidence type="ECO:0000313" key="2">
    <source>
        <dbReference type="WBParaSite" id="nRc.2.0.1.t14963-RA"/>
    </source>
</evidence>
<sequence length="87" mass="10165">MDRIVTKPNIVFHPLDVRTRSLDQVESSDFFYSTLPWSKTEARQYYWQVVAAIFSLQSGGMQNLSQQIHALRHFNGLDKKHNPLPDF</sequence>
<dbReference type="Proteomes" id="UP000887565">
    <property type="component" value="Unplaced"/>
</dbReference>
<accession>A0A915INF8</accession>
<keyword evidence="1" id="KW-1185">Reference proteome</keyword>
<name>A0A915INF8_ROMCU</name>
<dbReference type="WBParaSite" id="nRc.2.0.1.t14963-RA">
    <property type="protein sequence ID" value="nRc.2.0.1.t14963-RA"/>
    <property type="gene ID" value="nRc.2.0.1.g14963"/>
</dbReference>
<dbReference type="AlphaFoldDB" id="A0A915INF8"/>
<evidence type="ECO:0000313" key="1">
    <source>
        <dbReference type="Proteomes" id="UP000887565"/>
    </source>
</evidence>
<protein>
    <submittedName>
        <fullName evidence="2">Uncharacterized protein</fullName>
    </submittedName>
</protein>